<evidence type="ECO:0000256" key="1">
    <source>
        <dbReference type="ARBA" id="ARBA00023002"/>
    </source>
</evidence>
<comment type="caution">
    <text evidence="3">The sequence shown here is derived from an EMBL/GenBank/DDBJ whole genome shotgun (WGS) entry which is preliminary data.</text>
</comment>
<dbReference type="GO" id="GO:0005737">
    <property type="term" value="C:cytoplasm"/>
    <property type="evidence" value="ECO:0007669"/>
    <property type="project" value="TreeGrafter"/>
</dbReference>
<dbReference type="InterPro" id="IPR036188">
    <property type="entry name" value="FAD/NAD-bd_sf"/>
</dbReference>
<gene>
    <name evidence="3" type="ORF">N864_17340</name>
</gene>
<evidence type="ECO:0000313" key="3">
    <source>
        <dbReference type="EMBL" id="EWT03877.1"/>
    </source>
</evidence>
<sequence length="423" mass="44836">MPAKGEVTVVGAGLIGLFSAHYLLESGYAVTLLDAGAPGGGAARVNGGWVCPARSDPMPSWGVVRDGVRSLIPPYDGSFFLRPSALPRVAGYLARFLASSGSGRFARSWDDLDLLNRQTAPLVDELVEAGIIGDLQDEGFLILHSRLEDAEAAWASLLAVSQRGLAPAPDPVVGREALLELEPGLGDASQFGFVHRGDRWLDPSRLVDRLVESVVARGARLEQDTPALAVRQRGEQAEVATPRGVVAAEHVVIAAGAWSEELLRPLGVKGYVTPGKGYSFSVFPQYPPTHVLRLGDTHVGVTPMGDHARVVGMVEFDGTREGVRPERIDFMKRQARPWLSGIDWDASTEERVGPRPMTPDGKPLIGCVPGAERVVVATGHNMLGLTLGAATGTLVASLVARGPAAAVPAFDPMRFSRNPFGSG</sequence>
<dbReference type="PANTHER" id="PTHR13847:SF289">
    <property type="entry name" value="GLYCINE OXIDASE"/>
    <property type="match status" value="1"/>
</dbReference>
<accession>W9GF78</accession>
<dbReference type="Pfam" id="PF01266">
    <property type="entry name" value="DAO"/>
    <property type="match status" value="1"/>
</dbReference>
<dbReference type="AlphaFoldDB" id="W9GF78"/>
<organism evidence="3 4">
    <name type="scientific">Intrasporangium chromatireducens Q5-1</name>
    <dbReference type="NCBI Taxonomy" id="584657"/>
    <lineage>
        <taxon>Bacteria</taxon>
        <taxon>Bacillati</taxon>
        <taxon>Actinomycetota</taxon>
        <taxon>Actinomycetes</taxon>
        <taxon>Micrococcales</taxon>
        <taxon>Intrasporangiaceae</taxon>
        <taxon>Intrasporangium</taxon>
    </lineage>
</organism>
<dbReference type="GO" id="GO:0016491">
    <property type="term" value="F:oxidoreductase activity"/>
    <property type="evidence" value="ECO:0007669"/>
    <property type="project" value="UniProtKB-KW"/>
</dbReference>
<dbReference type="SUPFAM" id="SSF54373">
    <property type="entry name" value="FAD-linked reductases, C-terminal domain"/>
    <property type="match status" value="1"/>
</dbReference>
<reference evidence="4" key="1">
    <citation type="submission" date="2013-08" db="EMBL/GenBank/DDBJ databases">
        <title>Intrasporangium oryzae NRRL B-24470.</title>
        <authorList>
            <person name="Liu H."/>
            <person name="Wang G."/>
        </authorList>
    </citation>
    <scope>NUCLEOTIDE SEQUENCE [LARGE SCALE GENOMIC DNA]</scope>
    <source>
        <strain evidence="4">Q5-1</strain>
    </source>
</reference>
<dbReference type="PATRIC" id="fig|584657.3.peg.4248"/>
<dbReference type="Gene3D" id="3.50.50.60">
    <property type="entry name" value="FAD/NAD(P)-binding domain"/>
    <property type="match status" value="2"/>
</dbReference>
<dbReference type="InterPro" id="IPR006076">
    <property type="entry name" value="FAD-dep_OxRdtase"/>
</dbReference>
<evidence type="ECO:0000259" key="2">
    <source>
        <dbReference type="Pfam" id="PF01266"/>
    </source>
</evidence>
<dbReference type="OrthoDB" id="9806257at2"/>
<dbReference type="SUPFAM" id="SSF51905">
    <property type="entry name" value="FAD/NAD(P)-binding domain"/>
    <property type="match status" value="1"/>
</dbReference>
<dbReference type="EMBL" id="AWQS01000412">
    <property type="protein sequence ID" value="EWT03877.1"/>
    <property type="molecule type" value="Genomic_DNA"/>
</dbReference>
<dbReference type="Proteomes" id="UP000019494">
    <property type="component" value="Unassembled WGS sequence"/>
</dbReference>
<proteinExistence type="predicted"/>
<keyword evidence="4" id="KW-1185">Reference proteome</keyword>
<feature type="domain" description="FAD dependent oxidoreductase" evidence="2">
    <location>
        <begin position="7"/>
        <end position="398"/>
    </location>
</feature>
<name>W9GF78_9MICO</name>
<evidence type="ECO:0000313" key="4">
    <source>
        <dbReference type="Proteomes" id="UP000019494"/>
    </source>
</evidence>
<dbReference type="Gene3D" id="3.30.9.10">
    <property type="entry name" value="D-Amino Acid Oxidase, subunit A, domain 2"/>
    <property type="match status" value="1"/>
</dbReference>
<dbReference type="PANTHER" id="PTHR13847">
    <property type="entry name" value="SARCOSINE DEHYDROGENASE-RELATED"/>
    <property type="match status" value="1"/>
</dbReference>
<protein>
    <submittedName>
        <fullName evidence="3">Amino acid dehydrogenase</fullName>
    </submittedName>
</protein>
<keyword evidence="1" id="KW-0560">Oxidoreductase</keyword>
<dbReference type="RefSeq" id="WP_051518920.1">
    <property type="nucleotide sequence ID" value="NZ_AWQS01000412.1"/>
</dbReference>